<feature type="repeat" description="ANK" evidence="1">
    <location>
        <begin position="302"/>
        <end position="328"/>
    </location>
</feature>
<dbReference type="SUPFAM" id="SSF48403">
    <property type="entry name" value="Ankyrin repeat"/>
    <property type="match status" value="3"/>
</dbReference>
<dbReference type="AlphaFoldDB" id="A0A4Z1T244"/>
<dbReference type="OrthoDB" id="9995210at2759"/>
<dbReference type="InterPro" id="IPR036770">
    <property type="entry name" value="Ankyrin_rpt-contain_sf"/>
</dbReference>
<dbReference type="PROSITE" id="PS50297">
    <property type="entry name" value="ANK_REP_REGION"/>
    <property type="match status" value="2"/>
</dbReference>
<dbReference type="Gene3D" id="1.25.40.20">
    <property type="entry name" value="Ankyrin repeat-containing domain"/>
    <property type="match status" value="5"/>
</dbReference>
<sequence>MSNTSLILAAARGDSQEVTRHISQRGLRDKDGRTALMHAAEAGRAECVRLLMSSEAGMTTPEGVAARMLAAVRGHREVVRLLSPYEIQMRDSVGRSACDYALEGRHLDLAIELRDEYDWEATGRTTILMLAAATGNAGLVDFYICEAEKKDSQGMTALMHAARGGFGRCVRLLRDKEVLAQDKQGRSALMYAILNDHEDAAKLLLQELDLRDNQGKTAFVLGAEADHDNLVERLLLYMAHDNETPMTTSARIGYDRYVRASLGHELHLSNLSSYTTLMLAAMNGRDDLIPFYISQAARRTKDGMTALMLAAQQGHISSVKFAMREGASDASHTTSDLIGVANKRYANLIHLLAPSEAKLRDGKGRSASMHAAIAGNRGFLDAIGSTELHLRDDRGATALMYAAYYNEQSCAEALEAEASASTKDAWNGYPAGVTALMIASNRKYMEIVQLLETKEMNLKDSQGHDALWYATTNVDVLPTQSQPATLQNAPRAPSRSPVTQIANLSLERFVSPADSELDTECSFLVFNPHKEDMCADTVRSRLEEPLADAEALSKLFAAIDRGDIDELKKYANLASRKNDEGITALMYAVYGQKTSMVDALLAGAGVSTDRAWHEFPSKTTALMIAATRGSEDIVQILVPHEAGRVNANGHAAVYLAVAEGHERCSRLLYSEASVTDSNGATQLQLMRRLVGLS</sequence>
<dbReference type="SMART" id="SM00248">
    <property type="entry name" value="ANK"/>
    <property type="match status" value="12"/>
</dbReference>
<protein>
    <submittedName>
        <fullName evidence="2">Ankyrin repeat protein 1</fullName>
    </submittedName>
</protein>
<dbReference type="InterPro" id="IPR002110">
    <property type="entry name" value="Ankyrin_rpt"/>
</dbReference>
<reference evidence="2 3" key="1">
    <citation type="submission" date="2019-05" db="EMBL/GenBank/DDBJ databases">
        <title>The compact genome of Giardia muris reveals important steps in the evolution of intestinal protozoan parasites.</title>
        <authorList>
            <person name="Xu F."/>
            <person name="Jimenez-Gonzalez A."/>
            <person name="Einarsson E."/>
            <person name="Astvaldsson A."/>
            <person name="Peirasmaki D."/>
            <person name="Eckmann L."/>
            <person name="Andersson J.O."/>
            <person name="Svard S.G."/>
            <person name="Jerlstrom-Hultqvist J."/>
        </authorList>
    </citation>
    <scope>NUCLEOTIDE SEQUENCE [LARGE SCALE GENOMIC DNA]</scope>
    <source>
        <strain evidence="2 3">Roberts-Thomson</strain>
    </source>
</reference>
<gene>
    <name evidence="2" type="ORF">GMRT_10065</name>
</gene>
<dbReference type="EMBL" id="VDLU01000004">
    <property type="protein sequence ID" value="TNJ27087.1"/>
    <property type="molecule type" value="Genomic_DNA"/>
</dbReference>
<dbReference type="Proteomes" id="UP000315496">
    <property type="component" value="Chromosome 4"/>
</dbReference>
<dbReference type="PROSITE" id="PS50088">
    <property type="entry name" value="ANK_REPEAT"/>
    <property type="match status" value="2"/>
</dbReference>
<keyword evidence="3" id="KW-1185">Reference proteome</keyword>
<name>A0A4Z1T244_GIAMU</name>
<dbReference type="Pfam" id="PF12796">
    <property type="entry name" value="Ank_2"/>
    <property type="match status" value="5"/>
</dbReference>
<proteinExistence type="predicted"/>
<keyword evidence="1" id="KW-0040">ANK repeat</keyword>
<evidence type="ECO:0000313" key="3">
    <source>
        <dbReference type="Proteomes" id="UP000315496"/>
    </source>
</evidence>
<dbReference type="PANTHER" id="PTHR24120">
    <property type="entry name" value="GH07239P"/>
    <property type="match status" value="1"/>
</dbReference>
<comment type="caution">
    <text evidence="2">The sequence shown here is derived from an EMBL/GenBank/DDBJ whole genome shotgun (WGS) entry which is preliminary data.</text>
</comment>
<dbReference type="VEuPathDB" id="GiardiaDB:GMRT_10065"/>
<accession>A0A4Z1T244</accession>
<feature type="repeat" description="ANK" evidence="1">
    <location>
        <begin position="31"/>
        <end position="63"/>
    </location>
</feature>
<evidence type="ECO:0000313" key="2">
    <source>
        <dbReference type="EMBL" id="TNJ27087.1"/>
    </source>
</evidence>
<dbReference type="PANTHER" id="PTHR24120:SF4">
    <property type="entry name" value="GH07239P"/>
    <property type="match status" value="1"/>
</dbReference>
<evidence type="ECO:0000256" key="1">
    <source>
        <dbReference type="PROSITE-ProRule" id="PRU00023"/>
    </source>
</evidence>
<organism evidence="2 3">
    <name type="scientific">Giardia muris</name>
    <dbReference type="NCBI Taxonomy" id="5742"/>
    <lineage>
        <taxon>Eukaryota</taxon>
        <taxon>Metamonada</taxon>
        <taxon>Diplomonadida</taxon>
        <taxon>Hexamitidae</taxon>
        <taxon>Giardiinae</taxon>
        <taxon>Giardia</taxon>
    </lineage>
</organism>